<keyword evidence="1" id="KW-1133">Transmembrane helix</keyword>
<protein>
    <submittedName>
        <fullName evidence="2">Uncharacterized protein</fullName>
    </submittedName>
</protein>
<keyword evidence="3" id="KW-1185">Reference proteome</keyword>
<evidence type="ECO:0000313" key="2">
    <source>
        <dbReference type="EMBL" id="AUN32536.1"/>
    </source>
</evidence>
<feature type="transmembrane region" description="Helical" evidence="1">
    <location>
        <begin position="101"/>
        <end position="122"/>
    </location>
</feature>
<dbReference type="EMBL" id="CP025612">
    <property type="protein sequence ID" value="AUN32536.1"/>
    <property type="molecule type" value="Genomic_DNA"/>
</dbReference>
<keyword evidence="1" id="KW-0472">Membrane</keyword>
<name>A0A2K9NIX4_9PROT</name>
<evidence type="ECO:0000313" key="3">
    <source>
        <dbReference type="Proteomes" id="UP000234752"/>
    </source>
</evidence>
<gene>
    <name evidence="2" type="ORF">C0V82_19505</name>
</gene>
<evidence type="ECO:0000256" key="1">
    <source>
        <dbReference type="SAM" id="Phobius"/>
    </source>
</evidence>
<reference evidence="2 3" key="1">
    <citation type="submission" date="2017-12" db="EMBL/GenBank/DDBJ databases">
        <title>Genomes of bacteria within cyanobacterial aggregates.</title>
        <authorList>
            <person name="Cai H."/>
        </authorList>
    </citation>
    <scope>NUCLEOTIDE SEQUENCE [LARGE SCALE GENOMIC DNA]</scope>
    <source>
        <strain evidence="2 3">TH16</strain>
    </source>
</reference>
<feature type="transmembrane region" description="Helical" evidence="1">
    <location>
        <begin position="12"/>
        <end position="34"/>
    </location>
</feature>
<dbReference type="Proteomes" id="UP000234752">
    <property type="component" value="Chromosome eg_2"/>
</dbReference>
<feature type="transmembrane region" description="Helical" evidence="1">
    <location>
        <begin position="40"/>
        <end position="63"/>
    </location>
</feature>
<sequence length="131" mass="13365">MIMGIGPLTRQLLLIDAATCLASGLLLTLGAGLLEPLLGLPSWLLLEAGIILFPCTLFAAWAGRRVGVSAGPAKVMIALNLFWVAGSLALLSLGWTTPLGTGFILVQALAVAGISAAQIFSLRGRATLAAA</sequence>
<feature type="transmembrane region" description="Helical" evidence="1">
    <location>
        <begin position="75"/>
        <end position="95"/>
    </location>
</feature>
<dbReference type="AlphaFoldDB" id="A0A2K9NIX4"/>
<dbReference type="KEGG" id="ncb:C0V82_19505"/>
<organism evidence="2 3">
    <name type="scientific">Niveispirillum cyanobacteriorum</name>
    <dbReference type="NCBI Taxonomy" id="1612173"/>
    <lineage>
        <taxon>Bacteria</taxon>
        <taxon>Pseudomonadati</taxon>
        <taxon>Pseudomonadota</taxon>
        <taxon>Alphaproteobacteria</taxon>
        <taxon>Rhodospirillales</taxon>
        <taxon>Azospirillaceae</taxon>
        <taxon>Niveispirillum</taxon>
    </lineage>
</organism>
<accession>A0A2K9NIX4</accession>
<keyword evidence="1" id="KW-0812">Transmembrane</keyword>
<proteinExistence type="predicted"/>